<dbReference type="EMBL" id="QWEX01000003">
    <property type="protein sequence ID" value="RXV65960.1"/>
    <property type="molecule type" value="Genomic_DNA"/>
</dbReference>
<evidence type="ECO:0000313" key="1">
    <source>
        <dbReference type="EMBL" id="RXV65960.1"/>
    </source>
</evidence>
<dbReference type="PIRSF" id="PIRSF003165">
    <property type="entry name" value="Chaperone_SicA"/>
    <property type="match status" value="1"/>
</dbReference>
<dbReference type="InterPro" id="IPR011990">
    <property type="entry name" value="TPR-like_helical_dom_sf"/>
</dbReference>
<gene>
    <name evidence="1" type="ORF">D1006_34730</name>
</gene>
<comment type="caution">
    <text evidence="1">The sequence shown here is derived from an EMBL/GenBank/DDBJ whole genome shotgun (WGS) entry which is preliminary data.</text>
</comment>
<dbReference type="Proteomes" id="UP000289650">
    <property type="component" value="Unassembled WGS sequence"/>
</dbReference>
<organism evidence="1 2">
    <name type="scientific">Burkholderia stabilis</name>
    <dbReference type="NCBI Taxonomy" id="95485"/>
    <lineage>
        <taxon>Bacteria</taxon>
        <taxon>Pseudomonadati</taxon>
        <taxon>Pseudomonadota</taxon>
        <taxon>Betaproteobacteria</taxon>
        <taxon>Burkholderiales</taxon>
        <taxon>Burkholderiaceae</taxon>
        <taxon>Burkholderia</taxon>
        <taxon>Burkholderia cepacia complex</taxon>
    </lineage>
</organism>
<dbReference type="SUPFAM" id="SSF48452">
    <property type="entry name" value="TPR-like"/>
    <property type="match status" value="1"/>
</dbReference>
<dbReference type="Gene3D" id="1.25.40.10">
    <property type="entry name" value="Tetratricopeptide repeat domain"/>
    <property type="match status" value="1"/>
</dbReference>
<sequence length="145" mass="15990">MAILQGKASLAEMHGYDPVALEHIYERGYDAWNSGDRDSATLDFGLLTLLQPLDRRFHFAFACGLQSQGEFSHALTFFNYAISMQADDPFAAFHIGECLLGLGEFDAARDAFEAAISQCYGVEDGSPATDHLRARAETHLIKLND</sequence>
<dbReference type="InterPro" id="IPR005415">
    <property type="entry name" value="T3SS_Ca_resp_chp_LcrH/SycD"/>
</dbReference>
<accession>A0A4Q2AB40</accession>
<dbReference type="AlphaFoldDB" id="A0A4Q2AB40"/>
<proteinExistence type="predicted"/>
<dbReference type="InterPro" id="IPR016379">
    <property type="entry name" value="T3SS_Ca_resp_chp_LcrH/SycD_sub"/>
</dbReference>
<dbReference type="PRINTS" id="PR01595">
    <property type="entry name" value="SYCDCHAPRONE"/>
</dbReference>
<reference evidence="1 2" key="1">
    <citation type="submission" date="2018-08" db="EMBL/GenBank/DDBJ databases">
        <title>Mountain-cultivated ginseng endophyte, Burkholderia stabilis and its activity against ginseng root rot disease.</title>
        <authorList>
            <person name="Tapan Kumar M."/>
            <person name="Bae H."/>
            <person name="Shanmugam G."/>
            <person name="Jeon J."/>
        </authorList>
    </citation>
    <scope>NUCLEOTIDE SEQUENCE [LARGE SCALE GENOMIC DNA]</scope>
    <source>
        <strain evidence="1 2">EB159</strain>
    </source>
</reference>
<dbReference type="OrthoDB" id="8941358at2"/>
<evidence type="ECO:0000313" key="2">
    <source>
        <dbReference type="Proteomes" id="UP000289650"/>
    </source>
</evidence>
<name>A0A4Q2AB40_9BURK</name>
<protein>
    <submittedName>
        <fullName evidence="1">CesD/SycD/LcrH family type III secretion system chaperone</fullName>
    </submittedName>
</protein>